<proteinExistence type="predicted"/>
<reference evidence="3" key="1">
    <citation type="submission" date="2016-06" db="EMBL/GenBank/DDBJ databases">
        <title>Parallel loss of symbiosis genes in relatives of nitrogen-fixing non-legume Parasponia.</title>
        <authorList>
            <person name="Van Velzen R."/>
            <person name="Holmer R."/>
            <person name="Bu F."/>
            <person name="Rutten L."/>
            <person name="Van Zeijl A."/>
            <person name="Liu W."/>
            <person name="Santuari L."/>
            <person name="Cao Q."/>
            <person name="Sharma T."/>
            <person name="Shen D."/>
            <person name="Roswanjaya Y."/>
            <person name="Wardhani T."/>
            <person name="Kalhor M.S."/>
            <person name="Jansen J."/>
            <person name="Van den Hoogen J."/>
            <person name="Gungor B."/>
            <person name="Hartog M."/>
            <person name="Hontelez J."/>
            <person name="Verver J."/>
            <person name="Yang W.-C."/>
            <person name="Schijlen E."/>
            <person name="Repin R."/>
            <person name="Schilthuizen M."/>
            <person name="Schranz E."/>
            <person name="Heidstra R."/>
            <person name="Miyata K."/>
            <person name="Fedorova E."/>
            <person name="Kohlen W."/>
            <person name="Bisseling T."/>
            <person name="Smit S."/>
            <person name="Geurts R."/>
        </authorList>
    </citation>
    <scope>NUCLEOTIDE SEQUENCE [LARGE SCALE GENOMIC DNA]</scope>
    <source>
        <strain evidence="3">cv. WU1-14</strain>
    </source>
</reference>
<accession>A0A2P5A8J1</accession>
<keyword evidence="1" id="KW-0812">Transmembrane</keyword>
<comment type="caution">
    <text evidence="2">The sequence shown here is derived from an EMBL/GenBank/DDBJ whole genome shotgun (WGS) entry which is preliminary data.</text>
</comment>
<dbReference type="EMBL" id="JXTB01000776">
    <property type="protein sequence ID" value="PON32856.1"/>
    <property type="molecule type" value="Genomic_DNA"/>
</dbReference>
<organism evidence="2 3">
    <name type="scientific">Parasponia andersonii</name>
    <name type="common">Sponia andersonii</name>
    <dbReference type="NCBI Taxonomy" id="3476"/>
    <lineage>
        <taxon>Eukaryota</taxon>
        <taxon>Viridiplantae</taxon>
        <taxon>Streptophyta</taxon>
        <taxon>Embryophyta</taxon>
        <taxon>Tracheophyta</taxon>
        <taxon>Spermatophyta</taxon>
        <taxon>Magnoliopsida</taxon>
        <taxon>eudicotyledons</taxon>
        <taxon>Gunneridae</taxon>
        <taxon>Pentapetalae</taxon>
        <taxon>rosids</taxon>
        <taxon>fabids</taxon>
        <taxon>Rosales</taxon>
        <taxon>Cannabaceae</taxon>
        <taxon>Parasponia</taxon>
    </lineage>
</organism>
<name>A0A2P5A8J1_PARAD</name>
<evidence type="ECO:0000313" key="3">
    <source>
        <dbReference type="Proteomes" id="UP000237105"/>
    </source>
</evidence>
<dbReference type="OrthoDB" id="1775530at2759"/>
<dbReference type="Proteomes" id="UP000237105">
    <property type="component" value="Unassembled WGS sequence"/>
</dbReference>
<keyword evidence="3" id="KW-1185">Reference proteome</keyword>
<dbReference type="AlphaFoldDB" id="A0A2P5A8J1"/>
<evidence type="ECO:0000256" key="1">
    <source>
        <dbReference type="SAM" id="Phobius"/>
    </source>
</evidence>
<keyword evidence="1" id="KW-1133">Transmembrane helix</keyword>
<gene>
    <name evidence="2" type="ORF">PanWU01x14_357640</name>
</gene>
<sequence length="149" mass="17252">MASNQNQKLCPVVDSEWNSLRRQFFFPGGATLQMVEGPTDWYLRPSAPEGSIILGRRHLEWLRFPLPLLIHQLFILIEIHPMQLNANGAMILMGLSALSVLLNVHIDLEMVFYAYMLTLIPKKSSYPTFYLQQLPGRYIFWGFPRSDKQ</sequence>
<protein>
    <submittedName>
        <fullName evidence="2">Uncharacterized protein</fullName>
    </submittedName>
</protein>
<feature type="transmembrane region" description="Helical" evidence="1">
    <location>
        <begin position="91"/>
        <end position="115"/>
    </location>
</feature>
<keyword evidence="1" id="KW-0472">Membrane</keyword>
<evidence type="ECO:0000313" key="2">
    <source>
        <dbReference type="EMBL" id="PON32856.1"/>
    </source>
</evidence>